<gene>
    <name evidence="7" type="ordered locus">DaAHT2_0475</name>
</gene>
<dbReference type="NCBIfam" id="TIGR02100">
    <property type="entry name" value="glgX_debranch"/>
    <property type="match status" value="1"/>
</dbReference>
<dbReference type="EMBL" id="CP001940">
    <property type="protein sequence ID" value="ADH85181.1"/>
    <property type="molecule type" value="Genomic_DNA"/>
</dbReference>
<feature type="region of interest" description="Disordered" evidence="5">
    <location>
        <begin position="471"/>
        <end position="492"/>
    </location>
</feature>
<dbReference type="Gene3D" id="2.60.40.10">
    <property type="entry name" value="Immunoglobulins"/>
    <property type="match status" value="1"/>
</dbReference>
<dbReference type="GO" id="GO:0004135">
    <property type="term" value="F:amylo-alpha-1,6-glucosidase activity"/>
    <property type="evidence" value="ECO:0007669"/>
    <property type="project" value="InterPro"/>
</dbReference>
<dbReference type="InterPro" id="IPR013780">
    <property type="entry name" value="Glyco_hydro_b"/>
</dbReference>
<dbReference type="InterPro" id="IPR013783">
    <property type="entry name" value="Ig-like_fold"/>
</dbReference>
<protein>
    <submittedName>
        <fullName evidence="7">Glycogen debranching enzyme GlgX</fullName>
    </submittedName>
</protein>
<feature type="compositionally biased region" description="Basic and acidic residues" evidence="5">
    <location>
        <begin position="471"/>
        <end position="485"/>
    </location>
</feature>
<dbReference type="AlphaFoldDB" id="D6Z0F2"/>
<evidence type="ECO:0000313" key="8">
    <source>
        <dbReference type="Proteomes" id="UP000001508"/>
    </source>
</evidence>
<evidence type="ECO:0000256" key="3">
    <source>
        <dbReference type="ARBA" id="ARBA00022946"/>
    </source>
</evidence>
<dbReference type="FunFam" id="3.20.20.80:FF:000054">
    <property type="entry name" value="Glycogen debranching enzyme"/>
    <property type="match status" value="1"/>
</dbReference>
<organism evidence="7 8">
    <name type="scientific">Desulfurivibrio alkaliphilus (strain DSM 19089 / UNIQEM U267 / AHT2)</name>
    <dbReference type="NCBI Taxonomy" id="589865"/>
    <lineage>
        <taxon>Bacteria</taxon>
        <taxon>Pseudomonadati</taxon>
        <taxon>Thermodesulfobacteriota</taxon>
        <taxon>Desulfobulbia</taxon>
        <taxon>Desulfobulbales</taxon>
        <taxon>Desulfobulbaceae</taxon>
        <taxon>Desulfurivibrio</taxon>
    </lineage>
</organism>
<dbReference type="RefSeq" id="WP_013162712.1">
    <property type="nucleotide sequence ID" value="NC_014216.1"/>
</dbReference>
<accession>D6Z0F2</accession>
<dbReference type="CDD" id="cd02856">
    <property type="entry name" value="E_set_GDE_Isoamylase_N"/>
    <property type="match status" value="1"/>
</dbReference>
<dbReference type="PANTHER" id="PTHR43002">
    <property type="entry name" value="GLYCOGEN DEBRANCHING ENZYME"/>
    <property type="match status" value="1"/>
</dbReference>
<keyword evidence="2" id="KW-0378">Hydrolase</keyword>
<dbReference type="Gene3D" id="3.20.20.80">
    <property type="entry name" value="Glycosidases"/>
    <property type="match status" value="1"/>
</dbReference>
<dbReference type="SUPFAM" id="SSF81296">
    <property type="entry name" value="E set domains"/>
    <property type="match status" value="1"/>
</dbReference>
<dbReference type="eggNOG" id="COG1523">
    <property type="taxonomic scope" value="Bacteria"/>
</dbReference>
<evidence type="ECO:0000313" key="7">
    <source>
        <dbReference type="EMBL" id="ADH85181.1"/>
    </source>
</evidence>
<dbReference type="HOGENOM" id="CLU_011725_1_1_7"/>
<dbReference type="Pfam" id="PF00128">
    <property type="entry name" value="Alpha-amylase"/>
    <property type="match status" value="1"/>
</dbReference>
<dbReference type="InterPro" id="IPR011837">
    <property type="entry name" value="Glycogen_debranch_GlgX"/>
</dbReference>
<sequence length="753" mass="85785">MNNQQVAVWPGQPYPLGATWDGLGVNFALFSENATKVELCLFDQRGRQTACLELKEQTDQIWHCYLPQARPGWLYAYRAHGPYAPEEGHRFNPAKLLLDPYAKDLAGDLRWHDALFGYRIGGRKEDLAPDRRDSARYLPKCRVIDPAFTWGDDRPPATPWHDTVIYELHVKGFTKLLPQIPEQLRGTYAGLASEPAIDYLRRLGVTAVELMPVHALVDERHLVDRGLRNYWGYNTIGFFAPDKRYSAAAGVNEFKSMVKALHAAGIEVILDVVYNHTAEGNQLGPTLAFRGIDNRAYYRLEPDNLRYYRDYTGCGNTLNMQHPRVLQLIMDSLRYWVLEMHVDGFRFDLASALARELHEVDRLGAFFDIIHQDPVLSQVKLIAEPWDLGEGGYQVGNFPVGWTEWNGRYRDEVRSFWKGEGGAIGDLAYRLTGSSDLYERGGRRPYASINFITCHDGFTLRDLVSYNDKHNEANGEDNRDGESHNRSWNCGAEGPTDDAEINALRVRQQRNMLATLLLSQGVPMLCAGDEFGRSQQGNNNAYCQDNEISWLNWELDEEQQGLLAFTRRLLQLHRRHRVFRRQHFFQGRSLKGSEVKDIVWLTPGGSEMSDEEWSQDFARCLGLFLAGQVMVEEDERGRPMYDDSFLLLINAHHEEIPFTIPDLPPAKLWQVELDTFWPGGEEPASGRFLRPGEQFPLAARSLALLVAQPRYVNVQQHHIFGRSAKLAYPGYAAPGRLPESAALLNVHGDLRKK</sequence>
<dbReference type="KEGG" id="dak:DaAHT2_0475"/>
<feature type="domain" description="Glycosyl hydrolase family 13 catalytic" evidence="6">
    <location>
        <begin position="167"/>
        <end position="573"/>
    </location>
</feature>
<dbReference type="InterPro" id="IPR004193">
    <property type="entry name" value="Glyco_hydro_13_N"/>
</dbReference>
<dbReference type="InterPro" id="IPR014756">
    <property type="entry name" value="Ig_E-set"/>
</dbReference>
<dbReference type="InterPro" id="IPR006047">
    <property type="entry name" value="GH13_cat_dom"/>
</dbReference>
<dbReference type="CAZy" id="GH13">
    <property type="family name" value="Glycoside Hydrolase Family 13"/>
</dbReference>
<name>D6Z0F2_DESAT</name>
<evidence type="ECO:0000259" key="6">
    <source>
        <dbReference type="SMART" id="SM00642"/>
    </source>
</evidence>
<comment type="similarity">
    <text evidence="1">Belongs to the glycosyl hydrolase 13 family.</text>
</comment>
<keyword evidence="4" id="KW-0326">Glycosidase</keyword>
<dbReference type="Gene3D" id="2.60.40.1180">
    <property type="entry name" value="Golgi alpha-mannosidase II"/>
    <property type="match status" value="1"/>
</dbReference>
<dbReference type="CAZy" id="CBM48">
    <property type="family name" value="Carbohydrate-Binding Module Family 48"/>
</dbReference>
<dbReference type="STRING" id="589865.DaAHT2_0475"/>
<proteinExistence type="inferred from homology"/>
<keyword evidence="8" id="KW-1185">Reference proteome</keyword>
<dbReference type="CDD" id="cd11326">
    <property type="entry name" value="AmyAc_Glg_debranch"/>
    <property type="match status" value="1"/>
</dbReference>
<dbReference type="GO" id="GO:0005980">
    <property type="term" value="P:glycogen catabolic process"/>
    <property type="evidence" value="ECO:0007669"/>
    <property type="project" value="InterPro"/>
</dbReference>
<dbReference type="InterPro" id="IPR017853">
    <property type="entry name" value="GH"/>
</dbReference>
<dbReference type="InParanoid" id="D6Z0F2"/>
<evidence type="ECO:0000256" key="5">
    <source>
        <dbReference type="SAM" id="MobiDB-lite"/>
    </source>
</evidence>
<dbReference type="SUPFAM" id="SSF51011">
    <property type="entry name" value="Glycosyl hydrolase domain"/>
    <property type="match status" value="1"/>
</dbReference>
<dbReference type="Pfam" id="PF02922">
    <property type="entry name" value="CBM_48"/>
    <property type="match status" value="1"/>
</dbReference>
<dbReference type="Proteomes" id="UP000001508">
    <property type="component" value="Chromosome"/>
</dbReference>
<evidence type="ECO:0000256" key="4">
    <source>
        <dbReference type="ARBA" id="ARBA00023295"/>
    </source>
</evidence>
<dbReference type="InterPro" id="IPR044505">
    <property type="entry name" value="GlgX_Isoamylase_N_E_set"/>
</dbReference>
<reference evidence="8" key="1">
    <citation type="submission" date="2010-02" db="EMBL/GenBank/DDBJ databases">
        <title>Complete sequence of Desulfurivibrio alkaliphilus AHT2.</title>
        <authorList>
            <consortium name="US DOE Joint Genome Institute"/>
            <person name="Pitluck S."/>
            <person name="Chertkov O."/>
            <person name="Detter J.C."/>
            <person name="Han C."/>
            <person name="Tapia R."/>
            <person name="Larimer F."/>
            <person name="Land M."/>
            <person name="Hauser L."/>
            <person name="Kyrpides N."/>
            <person name="Mikhailova N."/>
            <person name="Sorokin D.Y."/>
            <person name="Muyzer G."/>
            <person name="Woyke T."/>
        </authorList>
    </citation>
    <scope>NUCLEOTIDE SEQUENCE [LARGE SCALE GENOMIC DNA]</scope>
    <source>
        <strain evidence="8">DSM 19089 / UNIQEM U267 / AHT2</strain>
    </source>
</reference>
<dbReference type="FunCoup" id="D6Z0F2">
    <property type="interactions" value="171"/>
</dbReference>
<dbReference type="SUPFAM" id="SSF51445">
    <property type="entry name" value="(Trans)glycosidases"/>
    <property type="match status" value="1"/>
</dbReference>
<dbReference type="SMART" id="SM00642">
    <property type="entry name" value="Aamy"/>
    <property type="match status" value="1"/>
</dbReference>
<evidence type="ECO:0000256" key="2">
    <source>
        <dbReference type="ARBA" id="ARBA00022801"/>
    </source>
</evidence>
<keyword evidence="3" id="KW-0809">Transit peptide</keyword>
<evidence type="ECO:0000256" key="1">
    <source>
        <dbReference type="ARBA" id="ARBA00008061"/>
    </source>
</evidence>